<dbReference type="Pfam" id="PF01476">
    <property type="entry name" value="LysM"/>
    <property type="match status" value="1"/>
</dbReference>
<dbReference type="OrthoDB" id="370541at2"/>
<feature type="compositionally biased region" description="Basic and acidic residues" evidence="1">
    <location>
        <begin position="1"/>
        <end position="16"/>
    </location>
</feature>
<dbReference type="InterPro" id="IPR013783">
    <property type="entry name" value="Ig-like_fold"/>
</dbReference>
<evidence type="ECO:0000313" key="3">
    <source>
        <dbReference type="EMBL" id="QGY00385.1"/>
    </source>
</evidence>
<evidence type="ECO:0000313" key="4">
    <source>
        <dbReference type="Proteomes" id="UP000428330"/>
    </source>
</evidence>
<feature type="region of interest" description="Disordered" evidence="1">
    <location>
        <begin position="1"/>
        <end position="99"/>
    </location>
</feature>
<dbReference type="SMART" id="SM00257">
    <property type="entry name" value="LysM"/>
    <property type="match status" value="1"/>
</dbReference>
<dbReference type="Proteomes" id="UP000428330">
    <property type="component" value="Chromosome"/>
</dbReference>
<dbReference type="PANTHER" id="PTHR34700">
    <property type="entry name" value="POTASSIUM BINDING PROTEIN KBP"/>
    <property type="match status" value="1"/>
</dbReference>
<dbReference type="AlphaFoldDB" id="A0A6I6IWB9"/>
<evidence type="ECO:0000259" key="2">
    <source>
        <dbReference type="PROSITE" id="PS51782"/>
    </source>
</evidence>
<dbReference type="KEGG" id="rom:EI983_11075"/>
<reference evidence="4" key="1">
    <citation type="submission" date="2018-12" db="EMBL/GenBank/DDBJ databases">
        <title>Complete genome sequence of Roseovarius sp. MME-070.</title>
        <authorList>
            <person name="Nam Y.-D."/>
            <person name="Kang J."/>
            <person name="Chung W.-H."/>
            <person name="Park Y.S."/>
        </authorList>
    </citation>
    <scope>NUCLEOTIDE SEQUENCE [LARGE SCALE GENOMIC DNA]</scope>
    <source>
        <strain evidence="4">MME-070</strain>
    </source>
</reference>
<dbReference type="InterPro" id="IPR036779">
    <property type="entry name" value="LysM_dom_sf"/>
</dbReference>
<feature type="compositionally biased region" description="Low complexity" evidence="1">
    <location>
        <begin position="50"/>
        <end position="60"/>
    </location>
</feature>
<feature type="domain" description="LysM" evidence="2">
    <location>
        <begin position="247"/>
        <end position="296"/>
    </location>
</feature>
<name>A0A6I6IWB9_9RHOB</name>
<keyword evidence="4" id="KW-1185">Reference proteome</keyword>
<organism evidence="3 4">
    <name type="scientific">Roseovarius faecimaris</name>
    <dbReference type="NCBI Taxonomy" id="2494550"/>
    <lineage>
        <taxon>Bacteria</taxon>
        <taxon>Pseudomonadati</taxon>
        <taxon>Pseudomonadota</taxon>
        <taxon>Alphaproteobacteria</taxon>
        <taxon>Rhodobacterales</taxon>
        <taxon>Roseobacteraceae</taxon>
        <taxon>Roseovarius</taxon>
    </lineage>
</organism>
<dbReference type="Gene3D" id="3.10.350.10">
    <property type="entry name" value="LysM domain"/>
    <property type="match status" value="1"/>
</dbReference>
<evidence type="ECO:0000256" key="1">
    <source>
        <dbReference type="SAM" id="MobiDB-lite"/>
    </source>
</evidence>
<dbReference type="PROSITE" id="PS51782">
    <property type="entry name" value="LYSM"/>
    <property type="match status" value="1"/>
</dbReference>
<dbReference type="EMBL" id="CP034348">
    <property type="protein sequence ID" value="QGY00385.1"/>
    <property type="molecule type" value="Genomic_DNA"/>
</dbReference>
<proteinExistence type="predicted"/>
<dbReference type="InterPro" id="IPR018392">
    <property type="entry name" value="LysM"/>
</dbReference>
<gene>
    <name evidence="3" type="ORF">EI983_11075</name>
</gene>
<accession>A0A6I6IWB9</accession>
<dbReference type="Gene3D" id="2.60.40.10">
    <property type="entry name" value="Immunoglobulins"/>
    <property type="match status" value="1"/>
</dbReference>
<dbReference type="InterPro" id="IPR052196">
    <property type="entry name" value="Bact_Kbp"/>
</dbReference>
<feature type="compositionally biased region" description="Low complexity" evidence="1">
    <location>
        <begin position="69"/>
        <end position="99"/>
    </location>
</feature>
<dbReference type="PANTHER" id="PTHR34700:SF4">
    <property type="entry name" value="PHAGE-LIKE ELEMENT PBSX PROTEIN XKDP"/>
    <property type="match status" value="1"/>
</dbReference>
<sequence>MRDPESGAEIASRDEVIIAPTPVAQAEELAESQATDAGETGQTSQTQEVAEAAASDTAGDAEPDTKSVQTADAGQTAQTAPTESETAPAETETTTVTTTETTIETIAVDPVQDSAEASQTVLLSNDDGVRVLQPATPRDLAPDVMSSVALDAITYSQQGEVELSGRGQGDGFVRVYLDNAPVTSSRISEDGNWRTDLPEVDTGVYTLRIDETDAEGNVTSRVETPFKREEEDVIAAASAAVAEQRIAAVTVQPGSTLWAISRAAYGDGVLYVRVFEANRDRIRDPDLIYPGQVFSLPE</sequence>
<protein>
    <submittedName>
        <fullName evidence="3">LysM peptidoglycan-binding domain-containing protein</fullName>
    </submittedName>
</protein>
<feature type="compositionally biased region" description="Polar residues" evidence="1">
    <location>
        <begin position="32"/>
        <end position="48"/>
    </location>
</feature>
<dbReference type="CDD" id="cd00118">
    <property type="entry name" value="LysM"/>
    <property type="match status" value="1"/>
</dbReference>